<keyword evidence="3" id="KW-0805">Transcription regulation</keyword>
<feature type="domain" description="Peptidase S24/S26A/S26B/S26C" evidence="7">
    <location>
        <begin position="79"/>
        <end position="171"/>
    </location>
</feature>
<keyword evidence="1" id="KW-0645">Protease</keyword>
<evidence type="ECO:0000313" key="9">
    <source>
        <dbReference type="Proteomes" id="UP001501153"/>
    </source>
</evidence>
<name>A0ABP8I972_9BACT</name>
<dbReference type="EMBL" id="BAABGZ010000015">
    <property type="protein sequence ID" value="GAA4353823.1"/>
    <property type="molecule type" value="Genomic_DNA"/>
</dbReference>
<dbReference type="Proteomes" id="UP001501153">
    <property type="component" value="Unassembled WGS sequence"/>
</dbReference>
<dbReference type="Pfam" id="PF00717">
    <property type="entry name" value="Peptidase_S24"/>
    <property type="match status" value="1"/>
</dbReference>
<evidence type="ECO:0000256" key="5">
    <source>
        <dbReference type="ARBA" id="ARBA00023163"/>
    </source>
</evidence>
<evidence type="ECO:0000256" key="1">
    <source>
        <dbReference type="ARBA" id="ARBA00022670"/>
    </source>
</evidence>
<dbReference type="InterPro" id="IPR036286">
    <property type="entry name" value="LexA/Signal_pep-like_sf"/>
</dbReference>
<evidence type="ECO:0000259" key="7">
    <source>
        <dbReference type="Pfam" id="PF00717"/>
    </source>
</evidence>
<dbReference type="InterPro" id="IPR015927">
    <property type="entry name" value="Peptidase_S24_S26A/B/C"/>
</dbReference>
<comment type="caution">
    <text evidence="8">The sequence shown here is derived from an EMBL/GenBank/DDBJ whole genome shotgun (WGS) entry which is preliminary data.</text>
</comment>
<proteinExistence type="predicted"/>
<accession>A0ABP8I972</accession>
<keyword evidence="9" id="KW-1185">Reference proteome</keyword>
<evidence type="ECO:0000313" key="8">
    <source>
        <dbReference type="EMBL" id="GAA4353823.1"/>
    </source>
</evidence>
<dbReference type="CDD" id="cd06529">
    <property type="entry name" value="S24_LexA-like"/>
    <property type="match status" value="1"/>
</dbReference>
<dbReference type="InterPro" id="IPR019756">
    <property type="entry name" value="Pept_S26A_signal_pept_1_Ser-AS"/>
</dbReference>
<dbReference type="SUPFAM" id="SSF51306">
    <property type="entry name" value="LexA/Signal peptidase"/>
    <property type="match status" value="1"/>
</dbReference>
<dbReference type="PANTHER" id="PTHR40661:SF3">
    <property type="entry name" value="FELS-1 PROPHAGE TRANSCRIPTIONAL REGULATOR"/>
    <property type="match status" value="1"/>
</dbReference>
<reference evidence="9" key="1">
    <citation type="journal article" date="2019" name="Int. J. Syst. Evol. Microbiol.">
        <title>The Global Catalogue of Microorganisms (GCM) 10K type strain sequencing project: providing services to taxonomists for standard genome sequencing and annotation.</title>
        <authorList>
            <consortium name="The Broad Institute Genomics Platform"/>
            <consortium name="The Broad Institute Genome Sequencing Center for Infectious Disease"/>
            <person name="Wu L."/>
            <person name="Ma J."/>
        </authorList>
    </citation>
    <scope>NUCLEOTIDE SEQUENCE [LARGE SCALE GENOMIC DNA]</scope>
    <source>
        <strain evidence="9">JCM 17923</strain>
    </source>
</reference>
<dbReference type="PANTHER" id="PTHR40661">
    <property type="match status" value="1"/>
</dbReference>
<gene>
    <name evidence="8" type="ORF">GCM10023185_14770</name>
</gene>
<evidence type="ECO:0000256" key="6">
    <source>
        <dbReference type="SAM" id="MobiDB-lite"/>
    </source>
</evidence>
<dbReference type="PROSITE" id="PS00501">
    <property type="entry name" value="SPASE_I_1"/>
    <property type="match status" value="1"/>
</dbReference>
<keyword evidence="4" id="KW-0238">DNA-binding</keyword>
<dbReference type="Gene3D" id="2.10.109.10">
    <property type="entry name" value="Umud Fragment, subunit A"/>
    <property type="match status" value="1"/>
</dbReference>
<dbReference type="InterPro" id="IPR039418">
    <property type="entry name" value="LexA-like"/>
</dbReference>
<keyword evidence="5" id="KW-0804">Transcription</keyword>
<evidence type="ECO:0000256" key="4">
    <source>
        <dbReference type="ARBA" id="ARBA00023125"/>
    </source>
</evidence>
<protein>
    <recommendedName>
        <fullName evidence="7">Peptidase S24/S26A/S26B/S26C domain-containing protein</fullName>
    </recommendedName>
</protein>
<feature type="region of interest" description="Disordered" evidence="6">
    <location>
        <begin position="1"/>
        <end position="30"/>
    </location>
</feature>
<evidence type="ECO:0000256" key="3">
    <source>
        <dbReference type="ARBA" id="ARBA00023015"/>
    </source>
</evidence>
<keyword evidence="2" id="KW-0378">Hydrolase</keyword>
<organism evidence="8 9">
    <name type="scientific">Hymenobacter saemangeumensis</name>
    <dbReference type="NCBI Taxonomy" id="1084522"/>
    <lineage>
        <taxon>Bacteria</taxon>
        <taxon>Pseudomonadati</taxon>
        <taxon>Bacteroidota</taxon>
        <taxon>Cytophagia</taxon>
        <taxon>Cytophagales</taxon>
        <taxon>Hymenobacteraceae</taxon>
        <taxon>Hymenobacter</taxon>
    </lineage>
</organism>
<sequence length="224" mass="25001">MAVSVSNNPSPNPSLNPSPSGKEKTKGTNFKEASNDNLRVLVTTVDASGNDNISLVSTRAAAGYAAGGFTEREFVRELPAFSLPDRAFKNGTFRAFQVAGDSMLPTLYEGDWVICRYVEQWANDIRDTYVHVIVTEERLLVKRLLNRLSDRGEVTILSDNPAYPTQFIDGRDVREVWIAVGRLSRQFANPAYDLVKEVSRSRADIDELRAQFMELQSQVGLRVL</sequence>
<evidence type="ECO:0000256" key="2">
    <source>
        <dbReference type="ARBA" id="ARBA00022801"/>
    </source>
</evidence>